<name>A0A4Z2GYA5_9TELE</name>
<dbReference type="EMBL" id="SRLO01000385">
    <property type="protein sequence ID" value="TNN58250.1"/>
    <property type="molecule type" value="Genomic_DNA"/>
</dbReference>
<accession>A0A4Z2GYA5</accession>
<gene>
    <name evidence="2" type="primary">Kcnq1</name>
    <name evidence="2" type="ORF">EYF80_031552</name>
</gene>
<feature type="region of interest" description="Disordered" evidence="1">
    <location>
        <begin position="1"/>
        <end position="60"/>
    </location>
</feature>
<protein>
    <submittedName>
        <fullName evidence="2">Potassium voltage-gated channel subfamily KQT member 1</fullName>
    </submittedName>
</protein>
<feature type="compositionally biased region" description="Basic and acidic residues" evidence="1">
    <location>
        <begin position="43"/>
        <end position="54"/>
    </location>
</feature>
<dbReference type="OrthoDB" id="8879391at2759"/>
<dbReference type="AlphaFoldDB" id="A0A4Z2GYA5"/>
<keyword evidence="3" id="KW-1185">Reference proteome</keyword>
<evidence type="ECO:0000256" key="1">
    <source>
        <dbReference type="SAM" id="MobiDB-lite"/>
    </source>
</evidence>
<evidence type="ECO:0000313" key="3">
    <source>
        <dbReference type="Proteomes" id="UP000314294"/>
    </source>
</evidence>
<proteinExistence type="predicted"/>
<sequence>MSTSRRASAVARAKRPPHLDQSETRFCAQELGINPAGNAAFPGRDRSPEDDNSRTDVPTVHLHPYLSHPRMSVRMSVYSTGIRPVLTRAHVQGRVYNFLERPSGWKCFVYHFTV</sequence>
<dbReference type="Proteomes" id="UP000314294">
    <property type="component" value="Unassembled WGS sequence"/>
</dbReference>
<organism evidence="2 3">
    <name type="scientific">Liparis tanakae</name>
    <name type="common">Tanaka's snailfish</name>
    <dbReference type="NCBI Taxonomy" id="230148"/>
    <lineage>
        <taxon>Eukaryota</taxon>
        <taxon>Metazoa</taxon>
        <taxon>Chordata</taxon>
        <taxon>Craniata</taxon>
        <taxon>Vertebrata</taxon>
        <taxon>Euteleostomi</taxon>
        <taxon>Actinopterygii</taxon>
        <taxon>Neopterygii</taxon>
        <taxon>Teleostei</taxon>
        <taxon>Neoteleostei</taxon>
        <taxon>Acanthomorphata</taxon>
        <taxon>Eupercaria</taxon>
        <taxon>Perciformes</taxon>
        <taxon>Cottioidei</taxon>
        <taxon>Cottales</taxon>
        <taxon>Liparidae</taxon>
        <taxon>Liparis</taxon>
    </lineage>
</organism>
<reference evidence="2 3" key="1">
    <citation type="submission" date="2019-03" db="EMBL/GenBank/DDBJ databases">
        <title>First draft genome of Liparis tanakae, snailfish: a comprehensive survey of snailfish specific genes.</title>
        <authorList>
            <person name="Kim W."/>
            <person name="Song I."/>
            <person name="Jeong J.-H."/>
            <person name="Kim D."/>
            <person name="Kim S."/>
            <person name="Ryu S."/>
            <person name="Song J.Y."/>
            <person name="Lee S.K."/>
        </authorList>
    </citation>
    <scope>NUCLEOTIDE SEQUENCE [LARGE SCALE GENOMIC DNA]</scope>
    <source>
        <tissue evidence="2">Muscle</tissue>
    </source>
</reference>
<evidence type="ECO:0000313" key="2">
    <source>
        <dbReference type="EMBL" id="TNN58250.1"/>
    </source>
</evidence>
<comment type="caution">
    <text evidence="2">The sequence shown here is derived from an EMBL/GenBank/DDBJ whole genome shotgun (WGS) entry which is preliminary data.</text>
</comment>
<feature type="compositionally biased region" description="Low complexity" evidence="1">
    <location>
        <begin position="1"/>
        <end position="11"/>
    </location>
</feature>